<dbReference type="AlphaFoldDB" id="A0A413RM30"/>
<keyword evidence="2" id="KW-1185">Reference proteome</keyword>
<proteinExistence type="predicted"/>
<dbReference type="OrthoDB" id="5192284at2"/>
<dbReference type="Proteomes" id="UP000283374">
    <property type="component" value="Unassembled WGS sequence"/>
</dbReference>
<protein>
    <submittedName>
        <fullName evidence="1">Zinc transporter</fullName>
    </submittedName>
</protein>
<sequence length="146" mass="15993">MPTLTLEDFRRLPIAPSSLTMQPDRGWVLVNKETIAYSDDDEQTLRTEVLGVGVDVVVKPESFTWSFGGGKPFTTKGPGHPYPEQDVARAFTDLGKATITLTTTWSGRYRVDGNARWRDVAGTATTTSTSPAFEVVERRSILVDGG</sequence>
<evidence type="ECO:0000313" key="1">
    <source>
        <dbReference type="EMBL" id="RHA41642.1"/>
    </source>
</evidence>
<gene>
    <name evidence="1" type="ORF">D1825_08220</name>
</gene>
<organism evidence="1 2">
    <name type="scientific">Cellulomonas rhizosphaerae</name>
    <dbReference type="NCBI Taxonomy" id="2293719"/>
    <lineage>
        <taxon>Bacteria</taxon>
        <taxon>Bacillati</taxon>
        <taxon>Actinomycetota</taxon>
        <taxon>Actinomycetes</taxon>
        <taxon>Micrococcales</taxon>
        <taxon>Cellulomonadaceae</taxon>
        <taxon>Cellulomonas</taxon>
    </lineage>
</organism>
<accession>A0A413RM30</accession>
<name>A0A413RM30_9CELL</name>
<comment type="caution">
    <text evidence="1">The sequence shown here is derived from an EMBL/GenBank/DDBJ whole genome shotgun (WGS) entry which is preliminary data.</text>
</comment>
<evidence type="ECO:0000313" key="2">
    <source>
        <dbReference type="Proteomes" id="UP000283374"/>
    </source>
</evidence>
<dbReference type="EMBL" id="QWKP01000181">
    <property type="protein sequence ID" value="RHA41642.1"/>
    <property type="molecule type" value="Genomic_DNA"/>
</dbReference>
<reference evidence="1 2" key="1">
    <citation type="submission" date="2018-08" db="EMBL/GenBank/DDBJ databases">
        <title>Cellulomonas rhizosphaerae sp. nov., a novel actinomycete isolated from soil.</title>
        <authorList>
            <person name="Tian Y."/>
        </authorList>
    </citation>
    <scope>NUCLEOTIDE SEQUENCE [LARGE SCALE GENOMIC DNA]</scope>
    <source>
        <strain evidence="1 2">NEAU-TCZ24</strain>
    </source>
</reference>
<dbReference type="RefSeq" id="WP_118766951.1">
    <property type="nucleotide sequence ID" value="NZ_QWKP01000181.1"/>
</dbReference>